<dbReference type="EMBL" id="WNYA01000003">
    <property type="protein sequence ID" value="KAG8582901.1"/>
    <property type="molecule type" value="Genomic_DNA"/>
</dbReference>
<dbReference type="Pfam" id="PF04832">
    <property type="entry name" value="SOUL"/>
    <property type="match status" value="1"/>
</dbReference>
<protein>
    <recommendedName>
        <fullName evidence="4">Heme-binding protein 2</fullName>
    </recommendedName>
</protein>
<dbReference type="PANTHER" id="PTHR11220">
    <property type="entry name" value="HEME-BINDING PROTEIN-RELATED"/>
    <property type="match status" value="1"/>
</dbReference>
<name>A0AAV7CE51_ENGPU</name>
<evidence type="ECO:0008006" key="4">
    <source>
        <dbReference type="Google" id="ProtNLM"/>
    </source>
</evidence>
<proteinExistence type="inferred from homology"/>
<dbReference type="InterPro" id="IPR011256">
    <property type="entry name" value="Reg_factor_effector_dom_sf"/>
</dbReference>
<dbReference type="SUPFAM" id="SSF55136">
    <property type="entry name" value="Probable bacterial effector-binding domain"/>
    <property type="match status" value="1"/>
</dbReference>
<gene>
    <name evidence="2" type="ORF">GDO81_008219</name>
</gene>
<evidence type="ECO:0000313" key="3">
    <source>
        <dbReference type="Proteomes" id="UP000824782"/>
    </source>
</evidence>
<keyword evidence="3" id="KW-1185">Reference proteome</keyword>
<evidence type="ECO:0000256" key="1">
    <source>
        <dbReference type="ARBA" id="ARBA00009817"/>
    </source>
</evidence>
<organism evidence="2 3">
    <name type="scientific">Engystomops pustulosus</name>
    <name type="common">Tungara frog</name>
    <name type="synonym">Physalaemus pustulosus</name>
    <dbReference type="NCBI Taxonomy" id="76066"/>
    <lineage>
        <taxon>Eukaryota</taxon>
        <taxon>Metazoa</taxon>
        <taxon>Chordata</taxon>
        <taxon>Craniata</taxon>
        <taxon>Vertebrata</taxon>
        <taxon>Euteleostomi</taxon>
        <taxon>Amphibia</taxon>
        <taxon>Batrachia</taxon>
        <taxon>Anura</taxon>
        <taxon>Neobatrachia</taxon>
        <taxon>Hyloidea</taxon>
        <taxon>Leptodactylidae</taxon>
        <taxon>Leiuperinae</taxon>
        <taxon>Engystomops</taxon>
    </lineage>
</organism>
<dbReference type="AlphaFoldDB" id="A0AAV7CE51"/>
<reference evidence="2" key="1">
    <citation type="thesis" date="2020" institute="ProQuest LLC" country="789 East Eisenhower Parkway, Ann Arbor, MI, USA">
        <title>Comparative Genomics and Chromosome Evolution.</title>
        <authorList>
            <person name="Mudd A.B."/>
        </authorList>
    </citation>
    <scope>NUCLEOTIDE SEQUENCE</scope>
    <source>
        <strain evidence="2">237g6f4</strain>
        <tissue evidence="2">Blood</tissue>
    </source>
</reference>
<sequence length="132" mass="15044">MRLFGYIQGNNEKKVKVDMTAPVTTYIEPGAGPSCESTITVSFYIPTEHQDDPPKPSESNVFVTERPETTVYVRCFGGFTNGAKNQEQILQLSESLKRDNKLFNENIYYTAGYDSPFKLLNRHNEVWLIAKQ</sequence>
<dbReference type="FunFam" id="3.20.80.10:FF:000002">
    <property type="entry name" value="Heme-binding protein 2"/>
    <property type="match status" value="1"/>
</dbReference>
<accession>A0AAV7CE51</accession>
<dbReference type="InterPro" id="IPR006917">
    <property type="entry name" value="SOUL_heme-bd"/>
</dbReference>
<dbReference type="GO" id="GO:0005737">
    <property type="term" value="C:cytoplasm"/>
    <property type="evidence" value="ECO:0007669"/>
    <property type="project" value="TreeGrafter"/>
</dbReference>
<comment type="caution">
    <text evidence="2">The sequence shown here is derived from an EMBL/GenBank/DDBJ whole genome shotgun (WGS) entry which is preliminary data.</text>
</comment>
<comment type="similarity">
    <text evidence="1">Belongs to the HEBP family.</text>
</comment>
<evidence type="ECO:0000313" key="2">
    <source>
        <dbReference type="EMBL" id="KAG8582901.1"/>
    </source>
</evidence>
<dbReference type="PANTHER" id="PTHR11220:SF69">
    <property type="entry name" value="HEME-BINDING PROTEIN 2"/>
    <property type="match status" value="1"/>
</dbReference>
<dbReference type="Gene3D" id="3.20.80.10">
    <property type="entry name" value="Regulatory factor, effector binding domain"/>
    <property type="match status" value="1"/>
</dbReference>
<dbReference type="GO" id="GO:0020037">
    <property type="term" value="F:heme binding"/>
    <property type="evidence" value="ECO:0007669"/>
    <property type="project" value="TreeGrafter"/>
</dbReference>
<dbReference type="Proteomes" id="UP000824782">
    <property type="component" value="Unassembled WGS sequence"/>
</dbReference>